<evidence type="ECO:0000313" key="3">
    <source>
        <dbReference type="Proteomes" id="UP000784294"/>
    </source>
</evidence>
<feature type="compositionally biased region" description="Polar residues" evidence="1">
    <location>
        <begin position="1"/>
        <end position="26"/>
    </location>
</feature>
<dbReference type="EMBL" id="CAAALY010245902">
    <property type="protein sequence ID" value="VEL33508.1"/>
    <property type="molecule type" value="Genomic_DNA"/>
</dbReference>
<dbReference type="Proteomes" id="UP000784294">
    <property type="component" value="Unassembled WGS sequence"/>
</dbReference>
<evidence type="ECO:0000256" key="1">
    <source>
        <dbReference type="SAM" id="MobiDB-lite"/>
    </source>
</evidence>
<accession>A0A3S5FFR8</accession>
<proteinExistence type="predicted"/>
<gene>
    <name evidence="2" type="ORF">PXEA_LOCUS26948</name>
</gene>
<dbReference type="Gene3D" id="1.20.120.720">
    <property type="entry name" value="Myosin VI head, motor domain, U50 subdomain"/>
    <property type="match status" value="1"/>
</dbReference>
<keyword evidence="3" id="KW-1185">Reference proteome</keyword>
<protein>
    <submittedName>
        <fullName evidence="2">Uncharacterized protein</fullName>
    </submittedName>
</protein>
<comment type="caution">
    <text evidence="2">The sequence shown here is derived from an EMBL/GenBank/DDBJ whole genome shotgun (WGS) entry which is preliminary data.</text>
</comment>
<feature type="region of interest" description="Disordered" evidence="1">
    <location>
        <begin position="1"/>
        <end position="61"/>
    </location>
</feature>
<sequence>MESLNASPMSTTPFTSDANGSCFTQPRNDRIQEQYQSLQGQSASHEHHNKNRPSSQSPLDQRLHQNMSQTSLRQTNIGSHRLVECVRRTWGPSEARAAQAAVARSLYGRLVFWLLSRMNESLMPPEEQMAWQKCQAAVAAMEASASSNMATKLVQLTVDCKFIML</sequence>
<feature type="compositionally biased region" description="Polar residues" evidence="1">
    <location>
        <begin position="52"/>
        <end position="61"/>
    </location>
</feature>
<feature type="compositionally biased region" description="Polar residues" evidence="1">
    <location>
        <begin position="33"/>
        <end position="43"/>
    </location>
</feature>
<reference evidence="2" key="1">
    <citation type="submission" date="2018-11" db="EMBL/GenBank/DDBJ databases">
        <authorList>
            <consortium name="Pathogen Informatics"/>
        </authorList>
    </citation>
    <scope>NUCLEOTIDE SEQUENCE</scope>
</reference>
<evidence type="ECO:0000313" key="2">
    <source>
        <dbReference type="EMBL" id="VEL33508.1"/>
    </source>
</evidence>
<dbReference type="AlphaFoldDB" id="A0A3S5FFR8"/>
<name>A0A3S5FFR8_9PLAT</name>
<organism evidence="2 3">
    <name type="scientific">Protopolystoma xenopodis</name>
    <dbReference type="NCBI Taxonomy" id="117903"/>
    <lineage>
        <taxon>Eukaryota</taxon>
        <taxon>Metazoa</taxon>
        <taxon>Spiralia</taxon>
        <taxon>Lophotrochozoa</taxon>
        <taxon>Platyhelminthes</taxon>
        <taxon>Monogenea</taxon>
        <taxon>Polyopisthocotylea</taxon>
        <taxon>Polystomatidea</taxon>
        <taxon>Polystomatidae</taxon>
        <taxon>Protopolystoma</taxon>
    </lineage>
</organism>